<keyword evidence="2" id="KW-1185">Reference proteome</keyword>
<dbReference type="GeneID" id="94369413"/>
<reference evidence="2" key="1">
    <citation type="journal article" date="2019" name="Int. J. Syst. Evol. Microbiol.">
        <title>The Global Catalogue of Microorganisms (GCM) 10K type strain sequencing project: providing services to taxonomists for standard genome sequencing and annotation.</title>
        <authorList>
            <consortium name="The Broad Institute Genomics Platform"/>
            <consortium name="The Broad Institute Genome Sequencing Center for Infectious Disease"/>
            <person name="Wu L."/>
            <person name="Ma J."/>
        </authorList>
    </citation>
    <scope>NUCLEOTIDE SEQUENCE [LARGE SCALE GENOMIC DNA]</scope>
    <source>
        <strain evidence="2">KCTC 12708</strain>
    </source>
</reference>
<dbReference type="RefSeq" id="WP_027885738.1">
    <property type="nucleotide sequence ID" value="NZ_BMWY01000004.1"/>
</dbReference>
<gene>
    <name evidence="1" type="ORF">GCM10008088_17470</name>
</gene>
<sequence length="116" mass="13531">MNNKSSIELIIKSFLSLDVSYLNELPSNIYYSTNTKKELIEQLSKEFASIKSKEINKLLVKPSKCKYCYPDLEAYSFYTDNDEFVSRYLISKTKKQFIVKPCKNKLISDDENGMPF</sequence>
<dbReference type="Proteomes" id="UP000615593">
    <property type="component" value="Unassembled WGS sequence"/>
</dbReference>
<evidence type="ECO:0000313" key="2">
    <source>
        <dbReference type="Proteomes" id="UP000615593"/>
    </source>
</evidence>
<dbReference type="EMBL" id="BMWY01000004">
    <property type="protein sequence ID" value="GGZ56402.1"/>
    <property type="molecule type" value="Genomic_DNA"/>
</dbReference>
<organism evidence="1 2">
    <name type="scientific">Mesonia mobilis</name>
    <dbReference type="NCBI Taxonomy" id="369791"/>
    <lineage>
        <taxon>Bacteria</taxon>
        <taxon>Pseudomonadati</taxon>
        <taxon>Bacteroidota</taxon>
        <taxon>Flavobacteriia</taxon>
        <taxon>Flavobacteriales</taxon>
        <taxon>Flavobacteriaceae</taxon>
        <taxon>Mesonia</taxon>
    </lineage>
</organism>
<proteinExistence type="predicted"/>
<accession>A0ABQ3BVV7</accession>
<comment type="caution">
    <text evidence="1">The sequence shown here is derived from an EMBL/GenBank/DDBJ whole genome shotgun (WGS) entry which is preliminary data.</text>
</comment>
<protein>
    <submittedName>
        <fullName evidence="1">Uncharacterized protein</fullName>
    </submittedName>
</protein>
<name>A0ABQ3BVV7_9FLAO</name>
<evidence type="ECO:0000313" key="1">
    <source>
        <dbReference type="EMBL" id="GGZ56402.1"/>
    </source>
</evidence>